<comment type="caution">
    <text evidence="3">The sequence shown here is derived from an EMBL/GenBank/DDBJ whole genome shotgun (WGS) entry which is preliminary data.</text>
</comment>
<evidence type="ECO:0000313" key="4">
    <source>
        <dbReference type="Proteomes" id="UP001142393"/>
    </source>
</evidence>
<keyword evidence="2" id="KW-0732">Signal</keyword>
<gene>
    <name evidence="3" type="ORF">DFH05DRAFT_367289</name>
</gene>
<dbReference type="AlphaFoldDB" id="A0A9W8NU06"/>
<name>A0A9W8NU06_9AGAR</name>
<proteinExistence type="predicted"/>
<reference evidence="3 4" key="1">
    <citation type="journal article" date="2023" name="Proc. Natl. Acad. Sci. U.S.A.">
        <title>A global phylogenomic analysis of the shiitake genus Lentinula.</title>
        <authorList>
            <person name="Sierra-Patev S."/>
            <person name="Min B."/>
            <person name="Naranjo-Ortiz M."/>
            <person name="Looney B."/>
            <person name="Konkel Z."/>
            <person name="Slot J.C."/>
            <person name="Sakamoto Y."/>
            <person name="Steenwyk J.L."/>
            <person name="Rokas A."/>
            <person name="Carro J."/>
            <person name="Camarero S."/>
            <person name="Ferreira P."/>
            <person name="Molpeceres G."/>
            <person name="Ruiz-Duenas F.J."/>
            <person name="Serrano A."/>
            <person name="Henrissat B."/>
            <person name="Drula E."/>
            <person name="Hughes K.W."/>
            <person name="Mata J.L."/>
            <person name="Ishikawa N.K."/>
            <person name="Vargas-Isla R."/>
            <person name="Ushijima S."/>
            <person name="Smith C.A."/>
            <person name="Donoghue J."/>
            <person name="Ahrendt S."/>
            <person name="Andreopoulos W."/>
            <person name="He G."/>
            <person name="LaButti K."/>
            <person name="Lipzen A."/>
            <person name="Ng V."/>
            <person name="Riley R."/>
            <person name="Sandor L."/>
            <person name="Barry K."/>
            <person name="Martinez A.T."/>
            <person name="Xiao Y."/>
            <person name="Gibbons J.G."/>
            <person name="Terashima K."/>
            <person name="Grigoriev I.V."/>
            <person name="Hibbett D."/>
        </authorList>
    </citation>
    <scope>NUCLEOTIDE SEQUENCE [LARGE SCALE GENOMIC DNA]</scope>
    <source>
        <strain evidence="3 4">TFB7810</strain>
    </source>
</reference>
<dbReference type="Proteomes" id="UP001142393">
    <property type="component" value="Unassembled WGS sequence"/>
</dbReference>
<sequence>MHLSTIFLVFGLASVACAAPRAMNAKARNAGLDIDVFRPELDNRGIPTVPVEGDTTLSGYKPLMPRQAGQDAPLKKKKKKGEKKEKKKGKEKEKKKGKEKEKKKGEEKEKEKEKGEEKKVRIQEPPSAVTVQGDPDIANITLIPLGTPFNDIERIQFRIDLMGKFFKFIKKQKIDRYRLQPSNIPILYTLEGNSGAGGQLHKIVKFKLTHPKTCGAQPCRGFLNFSTGKFRIEDPSGKAIYFVGPSSSKIANLKMKNPSIPHPPAGYHQKPSTTVYDKKYRYEGY</sequence>
<keyword evidence="4" id="KW-1185">Reference proteome</keyword>
<organism evidence="3 4">
    <name type="scientific">Lentinula detonsa</name>
    <dbReference type="NCBI Taxonomy" id="2804962"/>
    <lineage>
        <taxon>Eukaryota</taxon>
        <taxon>Fungi</taxon>
        <taxon>Dikarya</taxon>
        <taxon>Basidiomycota</taxon>
        <taxon>Agaricomycotina</taxon>
        <taxon>Agaricomycetes</taxon>
        <taxon>Agaricomycetidae</taxon>
        <taxon>Agaricales</taxon>
        <taxon>Marasmiineae</taxon>
        <taxon>Omphalotaceae</taxon>
        <taxon>Lentinula</taxon>
    </lineage>
</organism>
<feature type="region of interest" description="Disordered" evidence="1">
    <location>
        <begin position="42"/>
        <end position="131"/>
    </location>
</feature>
<accession>A0A9W8NU06</accession>
<feature type="compositionally biased region" description="Basic and acidic residues" evidence="1">
    <location>
        <begin position="82"/>
        <end position="122"/>
    </location>
</feature>
<evidence type="ECO:0000256" key="1">
    <source>
        <dbReference type="SAM" id="MobiDB-lite"/>
    </source>
</evidence>
<feature type="chain" id="PRO_5040719832" evidence="2">
    <location>
        <begin position="19"/>
        <end position="285"/>
    </location>
</feature>
<evidence type="ECO:0000313" key="3">
    <source>
        <dbReference type="EMBL" id="KAJ3740771.1"/>
    </source>
</evidence>
<evidence type="ECO:0000256" key="2">
    <source>
        <dbReference type="SAM" id="SignalP"/>
    </source>
</evidence>
<feature type="signal peptide" evidence="2">
    <location>
        <begin position="1"/>
        <end position="18"/>
    </location>
</feature>
<protein>
    <submittedName>
        <fullName evidence="3">Uncharacterized protein</fullName>
    </submittedName>
</protein>
<dbReference type="EMBL" id="JANVFU010000013">
    <property type="protein sequence ID" value="KAJ3740771.1"/>
    <property type="molecule type" value="Genomic_DNA"/>
</dbReference>